<proteinExistence type="predicted"/>
<dbReference type="EMBL" id="JANTHZ010000005">
    <property type="protein sequence ID" value="MCS0495949.1"/>
    <property type="molecule type" value="Genomic_DNA"/>
</dbReference>
<dbReference type="SUPFAM" id="SSF55031">
    <property type="entry name" value="Bacterial exopeptidase dimerisation domain"/>
    <property type="match status" value="1"/>
</dbReference>
<dbReference type="RefSeq" id="WP_258733117.1">
    <property type="nucleotide sequence ID" value="NZ_JANTHZ010000005.1"/>
</dbReference>
<dbReference type="InterPro" id="IPR002933">
    <property type="entry name" value="Peptidase_M20"/>
</dbReference>
<evidence type="ECO:0000313" key="5">
    <source>
        <dbReference type="Proteomes" id="UP001151088"/>
    </source>
</evidence>
<keyword evidence="1" id="KW-0479">Metal-binding</keyword>
<name>A0A9X2PEJ6_9HYPH</name>
<protein>
    <submittedName>
        <fullName evidence="4">M20/M25/M40 family metallo-hydrolase</fullName>
    </submittedName>
</protein>
<evidence type="ECO:0000313" key="4">
    <source>
        <dbReference type="EMBL" id="MCS0495949.1"/>
    </source>
</evidence>
<dbReference type="AlphaFoldDB" id="A0A9X2PEJ6"/>
<dbReference type="Pfam" id="PF07687">
    <property type="entry name" value="M20_dimer"/>
    <property type="match status" value="1"/>
</dbReference>
<dbReference type="SUPFAM" id="SSF53187">
    <property type="entry name" value="Zn-dependent exopeptidases"/>
    <property type="match status" value="1"/>
</dbReference>
<dbReference type="GO" id="GO:0016787">
    <property type="term" value="F:hydrolase activity"/>
    <property type="evidence" value="ECO:0007669"/>
    <property type="project" value="UniProtKB-KW"/>
</dbReference>
<dbReference type="GO" id="GO:0046872">
    <property type="term" value="F:metal ion binding"/>
    <property type="evidence" value="ECO:0007669"/>
    <property type="project" value="UniProtKB-KW"/>
</dbReference>
<dbReference type="InterPro" id="IPR011650">
    <property type="entry name" value="Peptidase_M20_dimer"/>
</dbReference>
<keyword evidence="5" id="KW-1185">Reference proteome</keyword>
<evidence type="ECO:0000259" key="3">
    <source>
        <dbReference type="Pfam" id="PF07687"/>
    </source>
</evidence>
<gene>
    <name evidence="4" type="ORF">NVS89_12645</name>
</gene>
<dbReference type="InterPro" id="IPR050072">
    <property type="entry name" value="Peptidase_M20A"/>
</dbReference>
<evidence type="ECO:0000256" key="2">
    <source>
        <dbReference type="ARBA" id="ARBA00022801"/>
    </source>
</evidence>
<feature type="domain" description="Peptidase M20 dimerisation" evidence="3">
    <location>
        <begin position="197"/>
        <end position="324"/>
    </location>
</feature>
<evidence type="ECO:0000256" key="1">
    <source>
        <dbReference type="ARBA" id="ARBA00022723"/>
    </source>
</evidence>
<comment type="caution">
    <text evidence="4">The sequence shown here is derived from an EMBL/GenBank/DDBJ whole genome shotgun (WGS) entry which is preliminary data.</text>
</comment>
<dbReference type="Proteomes" id="UP001151088">
    <property type="component" value="Unassembled WGS sequence"/>
</dbReference>
<organism evidence="4 5">
    <name type="scientific">Ancylobacter mangrovi</name>
    <dbReference type="NCBI Taxonomy" id="2972472"/>
    <lineage>
        <taxon>Bacteria</taxon>
        <taxon>Pseudomonadati</taxon>
        <taxon>Pseudomonadota</taxon>
        <taxon>Alphaproteobacteria</taxon>
        <taxon>Hyphomicrobiales</taxon>
        <taxon>Xanthobacteraceae</taxon>
        <taxon>Ancylobacter</taxon>
    </lineage>
</organism>
<dbReference type="Pfam" id="PF01546">
    <property type="entry name" value="Peptidase_M20"/>
    <property type="match status" value="1"/>
</dbReference>
<dbReference type="PANTHER" id="PTHR43808:SF32">
    <property type="entry name" value="ARGE_DAPE-RELATED DEACYLASE"/>
    <property type="match status" value="1"/>
</dbReference>
<dbReference type="Gene3D" id="3.40.630.10">
    <property type="entry name" value="Zn peptidases"/>
    <property type="match status" value="1"/>
</dbReference>
<reference evidence="4" key="1">
    <citation type="submission" date="2022-08" db="EMBL/GenBank/DDBJ databases">
        <authorList>
            <person name="Li F."/>
        </authorList>
    </citation>
    <scope>NUCLEOTIDE SEQUENCE</scope>
    <source>
        <strain evidence="4">MQZ15Z-1</strain>
    </source>
</reference>
<sequence>MGDTMTSDATTNDLPDEAAGADADWLVEATKRLVACPSGTPPGDTRAMTEEIVALIADLPGIEIERHPGAEHVMNLVLRLKGGRPGPRLVFNGHMDTFPLGNADEWTADPTGEAREGKLYGLGVSDMKAGIAAILFALRRLAPIREQFAGELVATFAGDEETMGVLGSRLLLDTVPHAGGDVMISADAGSPRVLRFGEKGMIWMKLSARGRSAHAAHVHKGESALEKLIDAIAALRAIRDLPVAAPQKVVEAIAAAGPVSEELSGAGESEVLGKVTVTFGTMSGGRLSNLVADHAEATADVRIPVGISVATIEAEILRIAAELGVSVEITRRYEASWTDPEHPVIGLLARNVRKVLDIDPVLNMRVGASDARHYRAAGVPTVVCGLTPVNMGAADEHVAIDELVALGRIYVLTAFDYLAARP</sequence>
<dbReference type="Gene3D" id="3.30.70.360">
    <property type="match status" value="1"/>
</dbReference>
<accession>A0A9X2PEJ6</accession>
<dbReference type="PANTHER" id="PTHR43808">
    <property type="entry name" value="ACETYLORNITHINE DEACETYLASE"/>
    <property type="match status" value="1"/>
</dbReference>
<dbReference type="InterPro" id="IPR036264">
    <property type="entry name" value="Bact_exopeptidase_dim_dom"/>
</dbReference>
<keyword evidence="2" id="KW-0378">Hydrolase</keyword>